<evidence type="ECO:0000313" key="3">
    <source>
        <dbReference type="EMBL" id="MDQ0323838.1"/>
    </source>
</evidence>
<accession>A0ABU0BZZ0</accession>
<dbReference type="InterPro" id="IPR001279">
    <property type="entry name" value="Metallo-B-lactamas"/>
</dbReference>
<dbReference type="SMART" id="SM00849">
    <property type="entry name" value="Lactamase_B"/>
    <property type="match status" value="1"/>
</dbReference>
<keyword evidence="4" id="KW-1185">Reference proteome</keyword>
<dbReference type="SUPFAM" id="SSF56281">
    <property type="entry name" value="Metallo-hydrolase/oxidoreductase"/>
    <property type="match status" value="1"/>
</dbReference>
<dbReference type="PANTHER" id="PTHR42951">
    <property type="entry name" value="METALLO-BETA-LACTAMASE DOMAIN-CONTAINING"/>
    <property type="match status" value="1"/>
</dbReference>
<proteinExistence type="inferred from homology"/>
<dbReference type="Pfam" id="PF00753">
    <property type="entry name" value="Lactamase_B"/>
    <property type="match status" value="1"/>
</dbReference>
<dbReference type="Proteomes" id="UP001230207">
    <property type="component" value="Unassembled WGS sequence"/>
</dbReference>
<organism evidence="3 4">
    <name type="scientific">Pararhizobium capsulatum DSM 1112</name>
    <dbReference type="NCBI Taxonomy" id="1121113"/>
    <lineage>
        <taxon>Bacteria</taxon>
        <taxon>Pseudomonadati</taxon>
        <taxon>Pseudomonadota</taxon>
        <taxon>Alphaproteobacteria</taxon>
        <taxon>Hyphomicrobiales</taxon>
        <taxon>Rhizobiaceae</taxon>
        <taxon>Rhizobium/Agrobacterium group</taxon>
        <taxon>Pararhizobium</taxon>
    </lineage>
</organism>
<evidence type="ECO:0000256" key="1">
    <source>
        <dbReference type="ARBA" id="ARBA00005250"/>
    </source>
</evidence>
<evidence type="ECO:0000313" key="4">
    <source>
        <dbReference type="Proteomes" id="UP001230207"/>
    </source>
</evidence>
<comment type="caution">
    <text evidence="3">The sequence shown here is derived from an EMBL/GenBank/DDBJ whole genome shotgun (WGS) entry which is preliminary data.</text>
</comment>
<dbReference type="RefSeq" id="WP_307236797.1">
    <property type="nucleotide sequence ID" value="NZ_JAUSVF010000005.1"/>
</dbReference>
<reference evidence="3 4" key="1">
    <citation type="submission" date="2023-07" db="EMBL/GenBank/DDBJ databases">
        <title>Genomic Encyclopedia of Type Strains, Phase IV (KMG-IV): sequencing the most valuable type-strain genomes for metagenomic binning, comparative biology and taxonomic classification.</title>
        <authorList>
            <person name="Goeker M."/>
        </authorList>
    </citation>
    <scope>NUCLEOTIDE SEQUENCE [LARGE SCALE GENOMIC DNA]</scope>
    <source>
        <strain evidence="3 4">DSM 1112</strain>
    </source>
</reference>
<dbReference type="PANTHER" id="PTHR42951:SF4">
    <property type="entry name" value="ACYL-COENZYME A THIOESTERASE MBLAC2"/>
    <property type="match status" value="1"/>
</dbReference>
<name>A0ABU0BZZ0_9HYPH</name>
<comment type="similarity">
    <text evidence="1">Belongs to the metallo-beta-lactamase superfamily. Class-B beta-lactamase family.</text>
</comment>
<sequence length="240" mass="26137">MNNTGWFSKEAISDRLTRICEPHVHKFFRANMFHVVGKDADLVIDFGMGLVNLRSELHIPPGKPVLAVATHVHVDHVGSFHEFETRLGHLAEAEAFELMRDADTLADHFRTQPGALTAAVPTGIKPDAYKISPAALTTILVENDVIDIGDACYTVLHLPGHSPGSIGLLDQTTGEFFSGDAIYQGGLVDDLPGCNVESYKGTMKRLAELDVEVVHGGHGTRFGKDRLREIAVSYLHSKGC</sequence>
<dbReference type="InterPro" id="IPR036866">
    <property type="entry name" value="RibonucZ/Hydroxyglut_hydro"/>
</dbReference>
<dbReference type="Gene3D" id="3.60.15.10">
    <property type="entry name" value="Ribonuclease Z/Hydroxyacylglutathione hydrolase-like"/>
    <property type="match status" value="1"/>
</dbReference>
<dbReference type="InterPro" id="IPR050855">
    <property type="entry name" value="NDM-1-like"/>
</dbReference>
<dbReference type="EMBL" id="JAUSVF010000005">
    <property type="protein sequence ID" value="MDQ0323838.1"/>
    <property type="molecule type" value="Genomic_DNA"/>
</dbReference>
<evidence type="ECO:0000259" key="2">
    <source>
        <dbReference type="SMART" id="SM00849"/>
    </source>
</evidence>
<feature type="domain" description="Metallo-beta-lactamase" evidence="2">
    <location>
        <begin position="29"/>
        <end position="218"/>
    </location>
</feature>
<protein>
    <submittedName>
        <fullName evidence="3">Glyoxylase-like metal-dependent hydrolase (Beta-lactamase superfamily II)</fullName>
    </submittedName>
</protein>
<gene>
    <name evidence="3" type="ORF">QO002_006045</name>
</gene>